<dbReference type="InterPro" id="IPR013123">
    <property type="entry name" value="SpoU_subst-bd"/>
</dbReference>
<dbReference type="SUPFAM" id="SSF75217">
    <property type="entry name" value="alpha/beta knot"/>
    <property type="match status" value="1"/>
</dbReference>
<dbReference type="SUPFAM" id="SSF55315">
    <property type="entry name" value="L30e-like"/>
    <property type="match status" value="1"/>
</dbReference>
<keyword evidence="1 6" id="KW-0963">Cytoplasm</keyword>
<dbReference type="InterPro" id="IPR029026">
    <property type="entry name" value="tRNA_m1G_MTases_N"/>
</dbReference>
<comment type="caution">
    <text evidence="8">The sequence shown here is derived from an EMBL/GenBank/DDBJ whole genome shotgun (WGS) entry which is preliminary data.</text>
</comment>
<evidence type="ECO:0000256" key="4">
    <source>
        <dbReference type="ARBA" id="ARBA00022679"/>
    </source>
</evidence>
<feature type="domain" description="RNA 2-O ribose methyltransferase substrate binding" evidence="7">
    <location>
        <begin position="5"/>
        <end position="81"/>
    </location>
</feature>
<dbReference type="Gene3D" id="3.40.1280.10">
    <property type="match status" value="1"/>
</dbReference>
<dbReference type="Proteomes" id="UP000760480">
    <property type="component" value="Unassembled WGS sequence"/>
</dbReference>
<feature type="binding site" evidence="6">
    <location>
        <position position="218"/>
    </location>
    <ligand>
        <name>S-adenosyl-L-methionine</name>
        <dbReference type="ChEBI" id="CHEBI:59789"/>
    </ligand>
</feature>
<evidence type="ECO:0000256" key="5">
    <source>
        <dbReference type="ARBA" id="ARBA00022691"/>
    </source>
</evidence>
<dbReference type="HAMAP" id="MF_01887">
    <property type="entry name" value="23SrRNA_methyltr_B"/>
    <property type="match status" value="1"/>
</dbReference>
<dbReference type="InterPro" id="IPR004441">
    <property type="entry name" value="rRNA_MeTrfase_TrmH"/>
</dbReference>
<sequence>MTDELIHGVHAVAAALKYEPEQLRGLWVESQRRDARIQALLDEAAKRGVPIRAVNRAELDRMSGGARHQGIVARLAVQQRTHDEADLPALLTAAGPALLLVLDGVQDPHNLGACLRGAAAAGAQAVIAPADRAAGLNATVRKVACGAVEIVPFIAVTNLARTLRELRQQGLWIVGAAGEADTSLYEVDFTLPTAIVLGAEEKGLRRLTREVCDRLARIPMAENGVESLNVSVAAGIFLFEARRQRGVKNNGYI</sequence>
<evidence type="ECO:0000313" key="9">
    <source>
        <dbReference type="Proteomes" id="UP000760480"/>
    </source>
</evidence>
<evidence type="ECO:0000313" key="8">
    <source>
        <dbReference type="EMBL" id="NMQ19244.1"/>
    </source>
</evidence>
<dbReference type="NCBIfam" id="TIGR00186">
    <property type="entry name" value="rRNA_methyl_3"/>
    <property type="match status" value="1"/>
</dbReference>
<accession>A0ABX1TMF6</accession>
<reference evidence="8 9" key="1">
    <citation type="submission" date="2019-03" db="EMBL/GenBank/DDBJ databases">
        <title>Metabolic reconstructions from genomes of highly enriched 'Candidatus Accumulibacter' and 'Candidatus Competibacter' bioreactor populations.</title>
        <authorList>
            <person name="Annavajhala M.K."/>
            <person name="Welles L."/>
            <person name="Abbas B."/>
            <person name="Sorokin D."/>
            <person name="Park H."/>
            <person name="Van Loosdrecht M."/>
            <person name="Chandran K."/>
        </authorList>
    </citation>
    <scope>NUCLEOTIDE SEQUENCE [LARGE SCALE GENOMIC DNA]</scope>
    <source>
        <strain evidence="8 9">SBR_G</strain>
    </source>
</reference>
<dbReference type="SMART" id="SM00967">
    <property type="entry name" value="SpoU_sub_bind"/>
    <property type="match status" value="1"/>
</dbReference>
<feature type="binding site" evidence="6">
    <location>
        <position position="228"/>
    </location>
    <ligand>
        <name>S-adenosyl-L-methionine</name>
        <dbReference type="ChEBI" id="CHEBI:59789"/>
    </ligand>
</feature>
<proteinExistence type="inferred from homology"/>
<dbReference type="Gene3D" id="3.30.1330.30">
    <property type="match status" value="1"/>
</dbReference>
<evidence type="ECO:0000256" key="1">
    <source>
        <dbReference type="ARBA" id="ARBA00022490"/>
    </source>
</evidence>
<name>A0ABX1TMF6_9GAMM</name>
<dbReference type="InterPro" id="IPR001537">
    <property type="entry name" value="SpoU_MeTrfase"/>
</dbReference>
<organism evidence="8 9">
    <name type="scientific">Candidatus Competibacter phosphatis</name>
    <dbReference type="NCBI Taxonomy" id="221280"/>
    <lineage>
        <taxon>Bacteria</taxon>
        <taxon>Pseudomonadati</taxon>
        <taxon>Pseudomonadota</taxon>
        <taxon>Gammaproteobacteria</taxon>
        <taxon>Candidatus Competibacteraceae</taxon>
        <taxon>Candidatus Competibacter</taxon>
    </lineage>
</organism>
<dbReference type="CDD" id="cd18103">
    <property type="entry name" value="SpoU-like_RlmB"/>
    <property type="match status" value="1"/>
</dbReference>
<keyword evidence="9" id="KW-1185">Reference proteome</keyword>
<dbReference type="InterPro" id="IPR029064">
    <property type="entry name" value="Ribosomal_eL30-like_sf"/>
</dbReference>
<comment type="subcellular location">
    <subcellularLocation>
        <location evidence="6">Cytoplasm</location>
    </subcellularLocation>
</comment>
<comment type="function">
    <text evidence="6">Specifically methylates the ribose of guanosine 2251 in 23S rRNA.</text>
</comment>
<gene>
    <name evidence="6 8" type="primary">rlmB</name>
    <name evidence="8" type="ORF">E4P82_08600</name>
</gene>
<dbReference type="RefSeq" id="WP_169248505.1">
    <property type="nucleotide sequence ID" value="NZ_SPMZ01000023.1"/>
</dbReference>
<evidence type="ECO:0000256" key="3">
    <source>
        <dbReference type="ARBA" id="ARBA00022603"/>
    </source>
</evidence>
<evidence type="ECO:0000259" key="7">
    <source>
        <dbReference type="SMART" id="SM00967"/>
    </source>
</evidence>
<evidence type="ECO:0000256" key="6">
    <source>
        <dbReference type="HAMAP-Rule" id="MF_01887"/>
    </source>
</evidence>
<keyword evidence="2 6" id="KW-0698">rRNA processing</keyword>
<evidence type="ECO:0000256" key="2">
    <source>
        <dbReference type="ARBA" id="ARBA00022552"/>
    </source>
</evidence>
<comment type="similarity">
    <text evidence="6">Belongs to the class IV-like SAM-binding methyltransferase superfamily. RNA methyltransferase TrmH family. RlmB subfamily.</text>
</comment>
<dbReference type="EMBL" id="SPMZ01000023">
    <property type="protein sequence ID" value="NMQ19244.1"/>
    <property type="molecule type" value="Genomic_DNA"/>
</dbReference>
<dbReference type="InterPro" id="IPR029028">
    <property type="entry name" value="Alpha/beta_knot_MTases"/>
</dbReference>
<keyword evidence="3 6" id="KW-0489">Methyltransferase</keyword>
<dbReference type="InterPro" id="IPR024915">
    <property type="entry name" value="23S_rRNA_MeTrfase_RlmB"/>
</dbReference>
<feature type="binding site" evidence="6">
    <location>
        <position position="198"/>
    </location>
    <ligand>
        <name>S-adenosyl-L-methionine</name>
        <dbReference type="ChEBI" id="CHEBI:59789"/>
    </ligand>
</feature>
<dbReference type="Pfam" id="PF00588">
    <property type="entry name" value="SpoU_methylase"/>
    <property type="match status" value="1"/>
</dbReference>
<dbReference type="Pfam" id="PF08032">
    <property type="entry name" value="SpoU_sub_bind"/>
    <property type="match status" value="1"/>
</dbReference>
<dbReference type="EC" id="2.1.1.185" evidence="6"/>
<comment type="catalytic activity">
    <reaction evidence="6">
        <text>guanosine(2251) in 23S rRNA + S-adenosyl-L-methionine = 2'-O-methylguanosine(2251) in 23S rRNA + S-adenosyl-L-homocysteine + H(+)</text>
        <dbReference type="Rhea" id="RHEA:24140"/>
        <dbReference type="Rhea" id="RHEA-COMP:10239"/>
        <dbReference type="Rhea" id="RHEA-COMP:10241"/>
        <dbReference type="ChEBI" id="CHEBI:15378"/>
        <dbReference type="ChEBI" id="CHEBI:57856"/>
        <dbReference type="ChEBI" id="CHEBI:59789"/>
        <dbReference type="ChEBI" id="CHEBI:74269"/>
        <dbReference type="ChEBI" id="CHEBI:74445"/>
        <dbReference type="EC" id="2.1.1.185"/>
    </reaction>
</comment>
<protein>
    <recommendedName>
        <fullName evidence="6">23S rRNA (guanosine-2'-O-)-methyltransferase RlmB</fullName>
        <ecNumber evidence="6">2.1.1.185</ecNumber>
    </recommendedName>
    <alternativeName>
        <fullName evidence="6">23S rRNA (guanosine2251 2'-O)-methyltransferase</fullName>
    </alternativeName>
    <alternativeName>
        <fullName evidence="6">23S rRNA Gm2251 2'-O-methyltransferase</fullName>
    </alternativeName>
</protein>
<dbReference type="PANTHER" id="PTHR46429:SF1">
    <property type="entry name" value="23S RRNA (GUANOSINE-2'-O-)-METHYLTRANSFERASE RLMB"/>
    <property type="match status" value="1"/>
</dbReference>
<keyword evidence="5 6" id="KW-0949">S-adenosyl-L-methionine</keyword>
<keyword evidence="4 6" id="KW-0808">Transferase</keyword>
<dbReference type="PANTHER" id="PTHR46429">
    <property type="entry name" value="23S RRNA (GUANOSINE-2'-O-)-METHYLTRANSFERASE RLMB"/>
    <property type="match status" value="1"/>
</dbReference>